<feature type="chain" id="PRO_5047204164" description="Preprotein translocase subunit SecD" evidence="8">
    <location>
        <begin position="22"/>
        <end position="232"/>
    </location>
</feature>
<dbReference type="Pfam" id="PF21760">
    <property type="entry name" value="SecD_1st"/>
    <property type="match status" value="1"/>
</dbReference>
<feature type="domain" description="Protein translocase subunit SecDF P1" evidence="9">
    <location>
        <begin position="64"/>
        <end position="119"/>
    </location>
</feature>
<proteinExistence type="predicted"/>
<dbReference type="PANTHER" id="PTHR30081:SF1">
    <property type="entry name" value="PROTEIN TRANSLOCASE SUBUNIT SECD"/>
    <property type="match status" value="1"/>
</dbReference>
<dbReference type="InterPro" id="IPR054384">
    <property type="entry name" value="SecDF_P1_head"/>
</dbReference>
<dbReference type="PANTHER" id="PTHR30081">
    <property type="entry name" value="PROTEIN-EXPORT MEMBRANE PROTEIN SEC"/>
    <property type="match status" value="1"/>
</dbReference>
<keyword evidence="6" id="KW-0811">Translocation</keyword>
<protein>
    <recommendedName>
        <fullName evidence="13">Preprotein translocase subunit SecD</fullName>
    </recommendedName>
</protein>
<evidence type="ECO:0000256" key="4">
    <source>
        <dbReference type="ARBA" id="ARBA00022927"/>
    </source>
</evidence>
<feature type="domain" description="SecDF P1 head subdomain" evidence="10">
    <location>
        <begin position="131"/>
        <end position="224"/>
    </location>
</feature>
<organism evidence="11 12">
    <name type="scientific">Paenibacillus vini</name>
    <dbReference type="NCBI Taxonomy" id="1476024"/>
    <lineage>
        <taxon>Bacteria</taxon>
        <taxon>Bacillati</taxon>
        <taxon>Bacillota</taxon>
        <taxon>Bacilli</taxon>
        <taxon>Bacillales</taxon>
        <taxon>Paenibacillaceae</taxon>
        <taxon>Paenibacillus</taxon>
    </lineage>
</organism>
<sequence>MKRIFASITVLVVIMSITITGCSTPGPQNKDYSGLDHKEAFVIMYEATPMDGGAPVTKDALISTVQSLEARAEALGISKPEIRVDGNKRIRVRLADVTDEDEVRRSLEEPAFLTFRSKDGSETADDEYNAIEMTGSDLVKEETELVYNQVNEPMVNIEFKSKDKLAEVTERLLGQPLAIFMDDRLISAPIIQGVLTDGRASISVGGDLEDAKQICDLISLGALPLKLTEIEN</sequence>
<keyword evidence="2" id="KW-1003">Cell membrane</keyword>
<keyword evidence="4" id="KW-0653">Protein transport</keyword>
<dbReference type="Proteomes" id="UP000679992">
    <property type="component" value="Unassembled WGS sequence"/>
</dbReference>
<evidence type="ECO:0000259" key="10">
    <source>
        <dbReference type="Pfam" id="PF22599"/>
    </source>
</evidence>
<keyword evidence="12" id="KW-1185">Reference proteome</keyword>
<keyword evidence="3" id="KW-0812">Transmembrane</keyword>
<dbReference type="Pfam" id="PF22599">
    <property type="entry name" value="SecDF_P1_head"/>
    <property type="match status" value="1"/>
</dbReference>
<comment type="caution">
    <text evidence="11">The sequence shown here is derived from an EMBL/GenBank/DDBJ whole genome shotgun (WGS) entry which is preliminary data.</text>
</comment>
<dbReference type="RefSeq" id="WP_213656446.1">
    <property type="nucleotide sequence ID" value="NZ_BOSL01000020.1"/>
</dbReference>
<evidence type="ECO:0000259" key="9">
    <source>
        <dbReference type="Pfam" id="PF21760"/>
    </source>
</evidence>
<dbReference type="Gene3D" id="3.30.70.3400">
    <property type="match status" value="1"/>
</dbReference>
<evidence type="ECO:0008006" key="13">
    <source>
        <dbReference type="Google" id="ProtNLM"/>
    </source>
</evidence>
<evidence type="ECO:0000256" key="6">
    <source>
        <dbReference type="ARBA" id="ARBA00023010"/>
    </source>
</evidence>
<evidence type="ECO:0000313" key="11">
    <source>
        <dbReference type="EMBL" id="GIP55528.1"/>
    </source>
</evidence>
<evidence type="ECO:0000256" key="1">
    <source>
        <dbReference type="ARBA" id="ARBA00022448"/>
    </source>
</evidence>
<gene>
    <name evidence="11" type="ORF">J42TS3_45630</name>
</gene>
<reference evidence="11 12" key="1">
    <citation type="submission" date="2021-03" db="EMBL/GenBank/DDBJ databases">
        <title>Antimicrobial resistance genes in bacteria isolated from Japanese honey, and their potential for conferring macrolide and lincosamide resistance in the American foulbrood pathogen Paenibacillus larvae.</title>
        <authorList>
            <person name="Okamoto M."/>
            <person name="Kumagai M."/>
            <person name="Kanamori H."/>
            <person name="Takamatsu D."/>
        </authorList>
    </citation>
    <scope>NUCLEOTIDE SEQUENCE [LARGE SCALE GENOMIC DNA]</scope>
    <source>
        <strain evidence="11 12">J42TS3</strain>
    </source>
</reference>
<dbReference type="InterPro" id="IPR048631">
    <property type="entry name" value="SecD_1st"/>
</dbReference>
<evidence type="ECO:0000313" key="12">
    <source>
        <dbReference type="Proteomes" id="UP000679992"/>
    </source>
</evidence>
<evidence type="ECO:0000256" key="8">
    <source>
        <dbReference type="SAM" id="SignalP"/>
    </source>
</evidence>
<keyword evidence="7" id="KW-0472">Membrane</keyword>
<evidence type="ECO:0000256" key="5">
    <source>
        <dbReference type="ARBA" id="ARBA00022989"/>
    </source>
</evidence>
<dbReference type="InterPro" id="IPR022813">
    <property type="entry name" value="SecD/SecF_arch_bac"/>
</dbReference>
<evidence type="ECO:0000256" key="7">
    <source>
        <dbReference type="ARBA" id="ARBA00023136"/>
    </source>
</evidence>
<keyword evidence="1" id="KW-0813">Transport</keyword>
<dbReference type="EMBL" id="BOSL01000020">
    <property type="protein sequence ID" value="GIP55528.1"/>
    <property type="molecule type" value="Genomic_DNA"/>
</dbReference>
<dbReference type="PROSITE" id="PS51257">
    <property type="entry name" value="PROKAR_LIPOPROTEIN"/>
    <property type="match status" value="1"/>
</dbReference>
<keyword evidence="5" id="KW-1133">Transmembrane helix</keyword>
<keyword evidence="8" id="KW-0732">Signal</keyword>
<evidence type="ECO:0000256" key="3">
    <source>
        <dbReference type="ARBA" id="ARBA00022692"/>
    </source>
</evidence>
<dbReference type="Gene3D" id="3.30.1360.200">
    <property type="match status" value="1"/>
</dbReference>
<accession>A0ABQ4MHS3</accession>
<evidence type="ECO:0000256" key="2">
    <source>
        <dbReference type="ARBA" id="ARBA00022475"/>
    </source>
</evidence>
<name>A0ABQ4MHS3_9BACL</name>
<feature type="signal peptide" evidence="8">
    <location>
        <begin position="1"/>
        <end position="21"/>
    </location>
</feature>